<reference evidence="1" key="1">
    <citation type="submission" date="2014-09" db="EMBL/GenBank/DDBJ databases">
        <authorList>
            <person name="Magalhaes I.L.F."/>
            <person name="Oliveira U."/>
            <person name="Santos F.R."/>
            <person name="Vidigal T.H.D.A."/>
            <person name="Brescovit A.D."/>
            <person name="Santos A.J."/>
        </authorList>
    </citation>
    <scope>NUCLEOTIDE SEQUENCE</scope>
    <source>
        <tissue evidence="1">Shoot tissue taken approximately 20 cm above the soil surface</tissue>
    </source>
</reference>
<name>A0A0A8Z0G5_ARUDO</name>
<protein>
    <submittedName>
        <fullName evidence="1">Uncharacterized protein</fullName>
    </submittedName>
</protein>
<proteinExistence type="predicted"/>
<evidence type="ECO:0000313" key="1">
    <source>
        <dbReference type="EMBL" id="JAD28357.1"/>
    </source>
</evidence>
<accession>A0A0A8Z0G5</accession>
<dbReference type="EMBL" id="GBRH01269538">
    <property type="protein sequence ID" value="JAD28357.1"/>
    <property type="molecule type" value="Transcribed_RNA"/>
</dbReference>
<sequence length="10" mass="1252">MFSERPTNRD</sequence>
<organism evidence="1">
    <name type="scientific">Arundo donax</name>
    <name type="common">Giant reed</name>
    <name type="synonym">Donax arundinaceus</name>
    <dbReference type="NCBI Taxonomy" id="35708"/>
    <lineage>
        <taxon>Eukaryota</taxon>
        <taxon>Viridiplantae</taxon>
        <taxon>Streptophyta</taxon>
        <taxon>Embryophyta</taxon>
        <taxon>Tracheophyta</taxon>
        <taxon>Spermatophyta</taxon>
        <taxon>Magnoliopsida</taxon>
        <taxon>Liliopsida</taxon>
        <taxon>Poales</taxon>
        <taxon>Poaceae</taxon>
        <taxon>PACMAD clade</taxon>
        <taxon>Arundinoideae</taxon>
        <taxon>Arundineae</taxon>
        <taxon>Arundo</taxon>
    </lineage>
</organism>
<reference evidence="1" key="2">
    <citation type="journal article" date="2015" name="Data Brief">
        <title>Shoot transcriptome of the giant reed, Arundo donax.</title>
        <authorList>
            <person name="Barrero R.A."/>
            <person name="Guerrero F.D."/>
            <person name="Moolhuijzen P."/>
            <person name="Goolsby J.A."/>
            <person name="Tidwell J."/>
            <person name="Bellgard S.E."/>
            <person name="Bellgard M.I."/>
        </authorList>
    </citation>
    <scope>NUCLEOTIDE SEQUENCE</scope>
    <source>
        <tissue evidence="1">Shoot tissue taken approximately 20 cm above the soil surface</tissue>
    </source>
</reference>